<name>A0A345NP73_9MICO</name>
<proteinExistence type="predicted"/>
<protein>
    <submittedName>
        <fullName evidence="2">Phage tail sheath family protein</fullName>
    </submittedName>
</protein>
<gene>
    <name evidence="2" type="ORF">DV701_12525</name>
</gene>
<dbReference type="PANTHER" id="PTHR35861">
    <property type="match status" value="1"/>
</dbReference>
<evidence type="ECO:0000313" key="3">
    <source>
        <dbReference type="Proteomes" id="UP000253790"/>
    </source>
</evidence>
<dbReference type="Gene3D" id="3.40.50.11780">
    <property type="match status" value="1"/>
</dbReference>
<dbReference type="AlphaFoldDB" id="A0A345NP73"/>
<dbReference type="RefSeq" id="WP_114928698.1">
    <property type="nucleotide sequence ID" value="NZ_CP031229.1"/>
</dbReference>
<dbReference type="OrthoDB" id="9767864at2"/>
<dbReference type="EMBL" id="CP031229">
    <property type="protein sequence ID" value="AXH96831.1"/>
    <property type="molecule type" value="Genomic_DNA"/>
</dbReference>
<feature type="compositionally biased region" description="Pro residues" evidence="1">
    <location>
        <begin position="1"/>
        <end position="10"/>
    </location>
</feature>
<dbReference type="InterPro" id="IPR052042">
    <property type="entry name" value="Tail_sheath_structural"/>
</dbReference>
<evidence type="ECO:0000313" key="2">
    <source>
        <dbReference type="EMBL" id="AXH96831.1"/>
    </source>
</evidence>
<reference evidence="2 3" key="1">
    <citation type="submission" date="2018-07" db="EMBL/GenBank/DDBJ databases">
        <title>Complete genome sequencing of Ornithinimicrobium sp. AMA3305.</title>
        <authorList>
            <person name="Bae J.-W."/>
        </authorList>
    </citation>
    <scope>NUCLEOTIDE SEQUENCE [LARGE SCALE GENOMIC DNA]</scope>
    <source>
        <strain evidence="2 3">AMA3305</strain>
    </source>
</reference>
<dbReference type="PANTHER" id="PTHR35861:SF1">
    <property type="entry name" value="PHAGE TAIL SHEATH PROTEIN"/>
    <property type="match status" value="1"/>
</dbReference>
<dbReference type="Proteomes" id="UP000253790">
    <property type="component" value="Chromosome"/>
</dbReference>
<feature type="region of interest" description="Disordered" evidence="1">
    <location>
        <begin position="1"/>
        <end position="23"/>
    </location>
</feature>
<sequence>MAPDPAPVQPAPSTTAFVGHAGHGPVDTPVRVADLADYRATFCPDGADPTDLDRAVRLFFANGGTDAVVVRAAGPTPGQVVPVGGVGGLHALPGPFAVLVLVGVTAAHPLAVARALGRCEQERSVLLLDLPADSSPTTARLLTAQVGGERSRAAAYLPWLVMDGDRGPVAVPPSGAVAGQLSRDAGRGVWGAPSGADAELLGVTGAAAVLDEATTGTLSQDGINTLRTFPGAGPRVWGVRTLAARESAVPAERYLPVRRLTDHVLTSLEEGMRFVADRRPDAGLGDLVRRRAEDFLHGLWQRGALAGTRPQDAYFARCDGTTTTRADAAAGRIVLLLGMAVLRPAEFETYRLDLDTSAASGPAVLPATAAVAAATRLAQEHLTVVRRVDLRPLLGGGSADTERRLEQEFAAAASGSTVLLLQEADAVLGTGEVGRSVGRLLERLSRDSGVPYVLSGGRR</sequence>
<organism evidence="2 3">
    <name type="scientific">Ornithinimicrobium avium</name>
    <dbReference type="NCBI Taxonomy" id="2283195"/>
    <lineage>
        <taxon>Bacteria</taxon>
        <taxon>Bacillati</taxon>
        <taxon>Actinomycetota</taxon>
        <taxon>Actinomycetes</taxon>
        <taxon>Micrococcales</taxon>
        <taxon>Ornithinimicrobiaceae</taxon>
        <taxon>Ornithinimicrobium</taxon>
    </lineage>
</organism>
<accession>A0A345NP73</accession>
<keyword evidence="3" id="KW-1185">Reference proteome</keyword>
<evidence type="ECO:0000256" key="1">
    <source>
        <dbReference type="SAM" id="MobiDB-lite"/>
    </source>
</evidence>
<dbReference type="KEGG" id="orn:DV701_12525"/>